<keyword evidence="3" id="KW-1185">Reference proteome</keyword>
<dbReference type="EMBL" id="JAHCMY010000003">
    <property type="protein sequence ID" value="MBS9523859.1"/>
    <property type="molecule type" value="Genomic_DNA"/>
</dbReference>
<name>A0AAP2CHR8_9BACT</name>
<feature type="transmembrane region" description="Helical" evidence="1">
    <location>
        <begin position="18"/>
        <end position="36"/>
    </location>
</feature>
<reference evidence="2 3" key="1">
    <citation type="submission" date="2021-05" db="EMBL/GenBank/DDBJ databases">
        <authorList>
            <person name="Zhang Z.D."/>
            <person name="Osman G."/>
        </authorList>
    </citation>
    <scope>NUCLEOTIDE SEQUENCE [LARGE SCALE GENOMIC DNA]</scope>
    <source>
        <strain evidence="2 3">KCTC 32217</strain>
    </source>
</reference>
<feature type="transmembrane region" description="Helical" evidence="1">
    <location>
        <begin position="48"/>
        <end position="71"/>
    </location>
</feature>
<feature type="transmembrane region" description="Helical" evidence="1">
    <location>
        <begin position="100"/>
        <end position="117"/>
    </location>
</feature>
<accession>A0AAP2CHR8</accession>
<keyword evidence="1" id="KW-1133">Transmembrane helix</keyword>
<gene>
    <name evidence="2" type="ORF">KI659_07510</name>
</gene>
<keyword evidence="1" id="KW-0812">Transmembrane</keyword>
<evidence type="ECO:0000256" key="1">
    <source>
        <dbReference type="SAM" id="Phobius"/>
    </source>
</evidence>
<keyword evidence="1" id="KW-0472">Membrane</keyword>
<evidence type="ECO:0000313" key="2">
    <source>
        <dbReference type="EMBL" id="MBS9523859.1"/>
    </source>
</evidence>
<proteinExistence type="predicted"/>
<evidence type="ECO:0000313" key="3">
    <source>
        <dbReference type="Proteomes" id="UP001319104"/>
    </source>
</evidence>
<dbReference type="AlphaFoldDB" id="A0AAP2CHR8"/>
<comment type="caution">
    <text evidence="2">The sequence shown here is derived from an EMBL/GenBank/DDBJ whole genome shotgun (WGS) entry which is preliminary data.</text>
</comment>
<dbReference type="RefSeq" id="WP_213944737.1">
    <property type="nucleotide sequence ID" value="NZ_JAHBGI010000005.1"/>
</dbReference>
<dbReference type="Proteomes" id="UP001319104">
    <property type="component" value="Unassembled WGS sequence"/>
</dbReference>
<organism evidence="2 3">
    <name type="scientific">Litoribacter ruber</name>
    <dbReference type="NCBI Taxonomy" id="702568"/>
    <lineage>
        <taxon>Bacteria</taxon>
        <taxon>Pseudomonadati</taxon>
        <taxon>Bacteroidota</taxon>
        <taxon>Cytophagia</taxon>
        <taxon>Cytophagales</taxon>
        <taxon>Cyclobacteriaceae</taxon>
        <taxon>Litoribacter</taxon>
    </lineage>
</organism>
<sequence>MEKLVNLKARFRVLERNVLILTGLPLPAFAFAYLHTNSPNMELNLPELPVLLGTVLLSLVIAFLVLQWFNFHQGIKKVRKSEISLEEKVDRYSVLTMQRFYKLFFIGFACAIGLLFYDSAGFTIAYAVTLVYVSLGKPTPDRIAKLLRLKGEEKDLIYAINQRE</sequence>
<protein>
    <submittedName>
        <fullName evidence="2">Uncharacterized protein</fullName>
    </submittedName>
</protein>